<keyword evidence="3" id="KW-1185">Reference proteome</keyword>
<dbReference type="RefSeq" id="WP_328776453.1">
    <property type="nucleotide sequence ID" value="NZ_CP108057.1"/>
</dbReference>
<dbReference type="EMBL" id="CP108057">
    <property type="protein sequence ID" value="WUO48296.1"/>
    <property type="molecule type" value="Genomic_DNA"/>
</dbReference>
<reference evidence="2" key="1">
    <citation type="submission" date="2022-10" db="EMBL/GenBank/DDBJ databases">
        <title>The complete genomes of actinobacterial strains from the NBC collection.</title>
        <authorList>
            <person name="Joergensen T.S."/>
            <person name="Alvarez Arevalo M."/>
            <person name="Sterndorff E.B."/>
            <person name="Faurdal D."/>
            <person name="Vuksanovic O."/>
            <person name="Mourched A.-S."/>
            <person name="Charusanti P."/>
            <person name="Shaw S."/>
            <person name="Blin K."/>
            <person name="Weber T."/>
        </authorList>
    </citation>
    <scope>NUCLEOTIDE SEQUENCE</scope>
    <source>
        <strain evidence="2">NBC_00283</strain>
    </source>
</reference>
<feature type="compositionally biased region" description="Basic and acidic residues" evidence="1">
    <location>
        <begin position="455"/>
        <end position="467"/>
    </location>
</feature>
<sequence length="487" mass="48725">MVTHFEGYSHEQLWAMVSAINPEAVKSRATSLTTAATTIAEIGEALKNHKVTGWEGDAALAFQNWVSRAGSATLRLSDYSKVGGQYMTLAAQVMIEAKRDAEYDAGATAKLQANLDAAKEFHNDPDALKIGQQSYSTLTGNHQRAIDALTKLAQRYEESAKEMGSAEVPTFPPPPGDFVPQVDQYSSDYAQRGGGGANNGGASYAAASSPGGIANEPGWVPGSDPRRDNVLSPTIGPGATPGPVAPDRNVDVDLDHVATLPETSLPPTTSIPGPGPVSGGSTPGGTPPPLTLPPMIGGGGPGLPGIGPGGLPPGIAPGGKVGGKIGGLAPVLPRDAGIVGGRQVPVSGPSGSIPRGTVIGEGMQGGGRGMMGGGMGGGGLGGSHGVPGGSMAGRRLAMEQGGVVGGRQPGVGGRSTMGGQPFTQGGSGLVRNGSGAGPVGGAMGHGGAGVGSTGRRRDEQGGERPDYLSEDEETWQADRRVVPPVID</sequence>
<gene>
    <name evidence="2" type="ORF">OHU17_22030</name>
</gene>
<accession>A0ABZ1RNH6</accession>
<proteinExistence type="predicted"/>
<dbReference type="Proteomes" id="UP001432075">
    <property type="component" value="Chromosome"/>
</dbReference>
<feature type="region of interest" description="Disordered" evidence="1">
    <location>
        <begin position="187"/>
        <end position="248"/>
    </location>
</feature>
<feature type="region of interest" description="Disordered" evidence="1">
    <location>
        <begin position="433"/>
        <end position="487"/>
    </location>
</feature>
<evidence type="ECO:0000256" key="1">
    <source>
        <dbReference type="SAM" id="MobiDB-lite"/>
    </source>
</evidence>
<protein>
    <recommendedName>
        <fullName evidence="4">PPE family domain-containing protein</fullName>
    </recommendedName>
</protein>
<organism evidence="2 3">
    <name type="scientific">Streptomyces goshikiensis</name>
    <dbReference type="NCBI Taxonomy" id="1942"/>
    <lineage>
        <taxon>Bacteria</taxon>
        <taxon>Bacillati</taxon>
        <taxon>Actinomycetota</taxon>
        <taxon>Actinomycetes</taxon>
        <taxon>Kitasatosporales</taxon>
        <taxon>Streptomycetaceae</taxon>
        <taxon>Streptomyces</taxon>
    </lineage>
</organism>
<evidence type="ECO:0000313" key="2">
    <source>
        <dbReference type="EMBL" id="WUO48296.1"/>
    </source>
</evidence>
<feature type="compositionally biased region" description="Low complexity" evidence="1">
    <location>
        <begin position="260"/>
        <end position="272"/>
    </location>
</feature>
<feature type="compositionally biased region" description="Low complexity" evidence="1">
    <location>
        <begin position="200"/>
        <end position="214"/>
    </location>
</feature>
<feature type="compositionally biased region" description="Gly residues" evidence="1">
    <location>
        <begin position="434"/>
        <end position="452"/>
    </location>
</feature>
<name>A0ABZ1RNH6_9ACTN</name>
<evidence type="ECO:0000313" key="3">
    <source>
        <dbReference type="Proteomes" id="UP001432075"/>
    </source>
</evidence>
<feature type="region of interest" description="Disordered" evidence="1">
    <location>
        <begin position="260"/>
        <end position="291"/>
    </location>
</feature>
<evidence type="ECO:0008006" key="4">
    <source>
        <dbReference type="Google" id="ProtNLM"/>
    </source>
</evidence>